<accession>A0ABT6TED6</accession>
<keyword evidence="2" id="KW-1185">Reference proteome</keyword>
<name>A0ABT6TED6_9BACL</name>
<gene>
    <name evidence="1" type="ORF">KB449_06950</name>
</gene>
<dbReference type="Proteomes" id="UP001161691">
    <property type="component" value="Unassembled WGS sequence"/>
</dbReference>
<proteinExistence type="predicted"/>
<dbReference type="InterPro" id="IPR018679">
    <property type="entry name" value="DUF2161"/>
</dbReference>
<organism evidence="1 2">
    <name type="scientific">Cohnella hashimotonis</name>
    <dbReference type="NCBI Taxonomy" id="2826895"/>
    <lineage>
        <taxon>Bacteria</taxon>
        <taxon>Bacillati</taxon>
        <taxon>Bacillota</taxon>
        <taxon>Bacilli</taxon>
        <taxon>Bacillales</taxon>
        <taxon>Paenibacillaceae</taxon>
        <taxon>Cohnella</taxon>
    </lineage>
</organism>
<protein>
    <submittedName>
        <fullName evidence="1">DUF2161 family putative PD-(D/E)XK-type phosphodiesterase</fullName>
    </submittedName>
</protein>
<dbReference type="EMBL" id="JAGRPV010000001">
    <property type="protein sequence ID" value="MDI4644695.1"/>
    <property type="molecule type" value="Genomic_DNA"/>
</dbReference>
<comment type="caution">
    <text evidence="1">The sequence shown here is derived from an EMBL/GenBank/DDBJ whole genome shotgun (WGS) entry which is preliminary data.</text>
</comment>
<evidence type="ECO:0000313" key="1">
    <source>
        <dbReference type="EMBL" id="MDI4644695.1"/>
    </source>
</evidence>
<dbReference type="Pfam" id="PF09929">
    <property type="entry name" value="DUF2161"/>
    <property type="match status" value="1"/>
</dbReference>
<dbReference type="RefSeq" id="WP_282907683.1">
    <property type="nucleotide sequence ID" value="NZ_JAGRPV010000001.1"/>
</dbReference>
<evidence type="ECO:0000313" key="2">
    <source>
        <dbReference type="Proteomes" id="UP001161691"/>
    </source>
</evidence>
<sequence>MAVKYETELYPALKAFWTARGYEVKAEIKGCDLVALRHGESLPVIVEMKKTFTLALLLQGLDRQRTGAAVWLAVERNRVKKGAHNQRFGEISDLCRRLSLGFMTVTFYKTKRPVIEVWCEIGAPPAGVIPTGGVSPAVAENAAERYAASAVPLLPAAAPTARSGGRRKGAAKLLKEFAGRSGDYNIGGSTKRKLVTAYRERALQCALALRCADAPALAPRQVGALTGVADPGQLLRSNYYGWFSKTGRGLYALTPAGHAALLEYREAVSYWTTLFPWAGAAAADAAERTESGAEAAEAESAERLDALEDEAAINADALESAIYYIEELQRT</sequence>
<reference evidence="1" key="1">
    <citation type="submission" date="2023-04" db="EMBL/GenBank/DDBJ databases">
        <title>Comparative genomic analysis of Cohnella hashimotonis sp. nov., isolated from the International Space Station.</title>
        <authorList>
            <person name="Venkateswaran K."/>
            <person name="Simpson A."/>
        </authorList>
    </citation>
    <scope>NUCLEOTIDE SEQUENCE</scope>
    <source>
        <strain evidence="1">F6_2S_P_1</strain>
    </source>
</reference>